<evidence type="ECO:0000313" key="3">
    <source>
        <dbReference type="EMBL" id="KUG02133.1"/>
    </source>
</evidence>
<comment type="caution">
    <text evidence="3">The sequence shown here is derived from an EMBL/GenBank/DDBJ whole genome shotgun (WGS) entry which is preliminary data.</text>
</comment>
<keyword evidence="2" id="KW-0732">Signal</keyword>
<dbReference type="OrthoDB" id="128349at2759"/>
<feature type="chain" id="PRO_5006942156" evidence="2">
    <location>
        <begin position="25"/>
        <end position="271"/>
    </location>
</feature>
<dbReference type="Proteomes" id="UP000052943">
    <property type="component" value="Unassembled WGS sequence"/>
</dbReference>
<organism evidence="3 4">
    <name type="scientific">Phytophthora nicotianae</name>
    <name type="common">Potato buckeye rot agent</name>
    <name type="synonym">Phytophthora parasitica</name>
    <dbReference type="NCBI Taxonomy" id="4792"/>
    <lineage>
        <taxon>Eukaryota</taxon>
        <taxon>Sar</taxon>
        <taxon>Stramenopiles</taxon>
        <taxon>Oomycota</taxon>
        <taxon>Peronosporomycetes</taxon>
        <taxon>Peronosporales</taxon>
        <taxon>Peronosporaceae</taxon>
        <taxon>Phytophthora</taxon>
    </lineage>
</organism>
<feature type="signal peptide" evidence="2">
    <location>
        <begin position="1"/>
        <end position="24"/>
    </location>
</feature>
<gene>
    <name evidence="3" type="ORF">AM587_10011919</name>
</gene>
<proteinExistence type="predicted"/>
<reference evidence="3 4" key="1">
    <citation type="submission" date="2015-11" db="EMBL/GenBank/DDBJ databases">
        <title>Genomes and virulence difference between two physiological races of Phytophthora nicotianae.</title>
        <authorList>
            <person name="Liu H."/>
            <person name="Ma X."/>
            <person name="Yu H."/>
            <person name="Fang D."/>
            <person name="Li Y."/>
            <person name="Wang X."/>
            <person name="Wang W."/>
            <person name="Dong Y."/>
            <person name="Xiao B."/>
        </authorList>
    </citation>
    <scope>NUCLEOTIDE SEQUENCE [LARGE SCALE GENOMIC DNA]</scope>
    <source>
        <strain evidence="4">race 0</strain>
    </source>
</reference>
<dbReference type="SMART" id="SM01187">
    <property type="entry name" value="Elicitin"/>
    <property type="match status" value="2"/>
</dbReference>
<dbReference type="GO" id="GO:0005576">
    <property type="term" value="C:extracellular region"/>
    <property type="evidence" value="ECO:0007669"/>
    <property type="project" value="InterPro"/>
</dbReference>
<dbReference type="EMBL" id="LNFO01000070">
    <property type="protein sequence ID" value="KUG02133.1"/>
    <property type="molecule type" value="Genomic_DNA"/>
</dbReference>
<feature type="compositionally biased region" description="Low complexity" evidence="1">
    <location>
        <begin position="209"/>
        <end position="227"/>
    </location>
</feature>
<name>A0A0W8E0K7_PHYNI</name>
<protein>
    <submittedName>
        <fullName evidence="3">Elicitin protein RAL13D</fullName>
    </submittedName>
</protein>
<accession>A0A0W8E0K7</accession>
<evidence type="ECO:0000313" key="4">
    <source>
        <dbReference type="Proteomes" id="UP000052943"/>
    </source>
</evidence>
<dbReference type="InterPro" id="IPR002200">
    <property type="entry name" value="Elicitin"/>
</dbReference>
<evidence type="ECO:0000256" key="1">
    <source>
        <dbReference type="SAM" id="MobiDB-lite"/>
    </source>
</evidence>
<feature type="compositionally biased region" description="Polar residues" evidence="1">
    <location>
        <begin position="228"/>
        <end position="237"/>
    </location>
</feature>
<dbReference type="AlphaFoldDB" id="A0A0W8E0K7"/>
<feature type="region of interest" description="Disordered" evidence="1">
    <location>
        <begin position="209"/>
        <end position="237"/>
    </location>
</feature>
<evidence type="ECO:0000256" key="2">
    <source>
        <dbReference type="SAM" id="SignalP"/>
    </source>
</evidence>
<sequence length="271" mass="28588">MQPTYSITVVMLAATLVLVPNVTAKACTFLQRVQIKSIAAAYFDSPDCVSSSFNSSGDISKTELCESACTKLMRELLPDTPDCERDDSNLAEIYGDLVTWCDGSDSGSAFAVRKSKWAADAIPICTAEEVTIINDINTEGENGENCRGNVRTHIATSVAFCIDPTCVAYLANVEARLPNCSFEGLNVKKVVGDTVALCDDAGVTLPNTTTPAVTTTSPVPTATTQTPLATSSADSQATDIPATKSAATFVEFSSNFESVLTLTVVLAWVGL</sequence>